<protein>
    <submittedName>
        <fullName evidence="4">Iron-sulfur cluster assembly accessory protein</fullName>
    </submittedName>
</protein>
<organism evidence="4 5">
    <name type="scientific">Methylocystis borbori</name>
    <dbReference type="NCBI Taxonomy" id="3118750"/>
    <lineage>
        <taxon>Bacteria</taxon>
        <taxon>Pseudomonadati</taxon>
        <taxon>Pseudomonadota</taxon>
        <taxon>Alphaproteobacteria</taxon>
        <taxon>Hyphomicrobiales</taxon>
        <taxon>Methylocystaceae</taxon>
        <taxon>Methylocystis</taxon>
    </lineage>
</organism>
<evidence type="ECO:0000313" key="5">
    <source>
        <dbReference type="Proteomes" id="UP001350748"/>
    </source>
</evidence>
<evidence type="ECO:0000259" key="3">
    <source>
        <dbReference type="Pfam" id="PF01521"/>
    </source>
</evidence>
<keyword evidence="5" id="KW-1185">Reference proteome</keyword>
<reference evidence="4 5" key="1">
    <citation type="submission" date="2024-02" db="EMBL/GenBank/DDBJ databases">
        <authorList>
            <person name="Grouzdev D."/>
        </authorList>
    </citation>
    <scope>NUCLEOTIDE SEQUENCE [LARGE SCALE GENOMIC DNA]</scope>
    <source>
        <strain evidence="4 5">9N</strain>
    </source>
</reference>
<dbReference type="InterPro" id="IPR000361">
    <property type="entry name" value="ATAP_core_dom"/>
</dbReference>
<feature type="region of interest" description="Disordered" evidence="2">
    <location>
        <begin position="91"/>
        <end position="112"/>
    </location>
</feature>
<dbReference type="Gene3D" id="2.60.300.12">
    <property type="entry name" value="HesB-like domain"/>
    <property type="match status" value="1"/>
</dbReference>
<feature type="compositionally biased region" description="Polar residues" evidence="2">
    <location>
        <begin position="96"/>
        <end position="105"/>
    </location>
</feature>
<feature type="domain" description="Core" evidence="3">
    <location>
        <begin position="1"/>
        <end position="101"/>
    </location>
</feature>
<gene>
    <name evidence="4" type="ORF">V3H18_16485</name>
</gene>
<evidence type="ECO:0000256" key="1">
    <source>
        <dbReference type="ARBA" id="ARBA00006718"/>
    </source>
</evidence>
<comment type="caution">
    <text evidence="4">The sequence shown here is derived from an EMBL/GenBank/DDBJ whole genome shotgun (WGS) entry which is preliminary data.</text>
</comment>
<dbReference type="InterPro" id="IPR035903">
    <property type="entry name" value="HesB-like_dom_sf"/>
</dbReference>
<dbReference type="RefSeq" id="WP_332083171.1">
    <property type="nucleotide sequence ID" value="NZ_JAZHYN010000091.1"/>
</dbReference>
<sequence length="112" mass="12027">MKVTLTPGAHKFIRRMIQFSTSPEGGFRLLVTPGGCSGLSAQFDVEPAPREGEQQFVFDGLKFFLPAESRLLLDGVTIDYAESATSGGLVFRDPKNTGTCSSHSAPATEHAH</sequence>
<dbReference type="Pfam" id="PF01521">
    <property type="entry name" value="Fe-S_biosyn"/>
    <property type="match status" value="1"/>
</dbReference>
<dbReference type="NCBIfam" id="TIGR00049">
    <property type="entry name" value="iron-sulfur cluster assembly accessory protein"/>
    <property type="match status" value="1"/>
</dbReference>
<evidence type="ECO:0000256" key="2">
    <source>
        <dbReference type="SAM" id="MobiDB-lite"/>
    </source>
</evidence>
<dbReference type="InterPro" id="IPR016092">
    <property type="entry name" value="ATAP"/>
</dbReference>
<comment type="similarity">
    <text evidence="1">Belongs to the HesB/IscA family.</text>
</comment>
<dbReference type="PANTHER" id="PTHR10072">
    <property type="entry name" value="IRON-SULFUR CLUSTER ASSEMBLY PROTEIN"/>
    <property type="match status" value="1"/>
</dbReference>
<proteinExistence type="inferred from homology"/>
<dbReference type="EMBL" id="JAZHYN010000091">
    <property type="protein sequence ID" value="MEF3368134.1"/>
    <property type="molecule type" value="Genomic_DNA"/>
</dbReference>
<evidence type="ECO:0000313" key="4">
    <source>
        <dbReference type="EMBL" id="MEF3368134.1"/>
    </source>
</evidence>
<dbReference type="PANTHER" id="PTHR10072:SF41">
    <property type="entry name" value="IRON-SULFUR CLUSTER ASSEMBLY 1 HOMOLOG, MITOCHONDRIAL"/>
    <property type="match status" value="1"/>
</dbReference>
<dbReference type="SUPFAM" id="SSF89360">
    <property type="entry name" value="HesB-like domain"/>
    <property type="match status" value="1"/>
</dbReference>
<name>A0ABU7XL73_9HYPH</name>
<dbReference type="InterPro" id="IPR050322">
    <property type="entry name" value="Fe-S_cluster_asmbl/transfer"/>
</dbReference>
<dbReference type="Proteomes" id="UP001350748">
    <property type="component" value="Unassembled WGS sequence"/>
</dbReference>
<accession>A0ABU7XL73</accession>